<dbReference type="InterPro" id="IPR026769">
    <property type="entry name" value="Mic13"/>
</dbReference>
<reference evidence="9 10" key="1">
    <citation type="journal article" date="2016" name="PLoS ONE">
        <title>A First Insight into the Genome of the Filter-Feeder Mussel Mytilus galloprovincialis.</title>
        <authorList>
            <person name="Murgarella M."/>
            <person name="Puiu D."/>
            <person name="Novoa B."/>
            <person name="Figueras A."/>
            <person name="Posada D."/>
            <person name="Canchaya C."/>
        </authorList>
    </citation>
    <scope>NUCLEOTIDE SEQUENCE [LARGE SCALE GENOMIC DNA]</scope>
    <source>
        <tissue evidence="9">Muscle</tissue>
    </source>
</reference>
<dbReference type="GO" id="GO:0061617">
    <property type="term" value="C:MICOS complex"/>
    <property type="evidence" value="ECO:0007669"/>
    <property type="project" value="UniProtKB-UniRule"/>
</dbReference>
<keyword evidence="7" id="KW-0472">Membrane</keyword>
<evidence type="ECO:0000256" key="3">
    <source>
        <dbReference type="ARBA" id="ARBA00022692"/>
    </source>
</evidence>
<comment type="subcellular location">
    <subcellularLocation>
        <location evidence="1 8">Mitochondrion inner membrane</location>
        <topology evidence="1 8">Single-pass membrane protein</topology>
    </subcellularLocation>
</comment>
<dbReference type="EMBL" id="KV594801">
    <property type="protein sequence ID" value="OPL21135.1"/>
    <property type="molecule type" value="Genomic_DNA"/>
</dbReference>
<dbReference type="PANTHER" id="PTHR31816:SF3">
    <property type="entry name" value="MICOS COMPLEX SUBUNIT MIC13"/>
    <property type="match status" value="1"/>
</dbReference>
<dbReference type="AlphaFoldDB" id="A0A409V7G5"/>
<dbReference type="Pfam" id="PF15884">
    <property type="entry name" value="QIL1"/>
    <property type="match status" value="1"/>
</dbReference>
<comment type="similarity">
    <text evidence="2 8">Belongs to the MICOS complex subunit Mic13 family.</text>
</comment>
<protein>
    <recommendedName>
        <fullName evidence="8">MICOS complex subunit MIC13</fullName>
    </recommendedName>
</protein>
<dbReference type="PANTHER" id="PTHR31816">
    <property type="entry name" value="MICOS COMPLEX SUBUNIT MIC13"/>
    <property type="match status" value="1"/>
</dbReference>
<accession>A0A409V7G5</accession>
<evidence type="ECO:0000313" key="10">
    <source>
        <dbReference type="Proteomes" id="UP000266721"/>
    </source>
</evidence>
<dbReference type="GO" id="GO:0042407">
    <property type="term" value="P:cristae formation"/>
    <property type="evidence" value="ECO:0007669"/>
    <property type="project" value="TreeGrafter"/>
</dbReference>
<evidence type="ECO:0000256" key="4">
    <source>
        <dbReference type="ARBA" id="ARBA00022792"/>
    </source>
</evidence>
<dbReference type="GO" id="GO:0044284">
    <property type="term" value="C:mitochondrial crista junction"/>
    <property type="evidence" value="ECO:0007669"/>
    <property type="project" value="TreeGrafter"/>
</dbReference>
<keyword evidence="6 8" id="KW-0496">Mitochondrion</keyword>
<gene>
    <name evidence="9" type="ORF">AM593_01520</name>
</gene>
<comment type="subunit">
    <text evidence="8">Component of the mitochondrial contact site and cristae organizing system (MICOS) complex.</text>
</comment>
<comment type="function">
    <text evidence="8">Component of the MICOS complex, a large protein complex of the mitochondrial inner membrane that plays crucial roles in the maintenance of crista junctions, inner membrane architecture, and formation of contact sites to the outer membrane.</text>
</comment>
<evidence type="ECO:0000256" key="7">
    <source>
        <dbReference type="ARBA" id="ARBA00023136"/>
    </source>
</evidence>
<feature type="non-terminal residue" evidence="9">
    <location>
        <position position="1"/>
    </location>
</feature>
<evidence type="ECO:0000313" key="9">
    <source>
        <dbReference type="EMBL" id="OPL21135.1"/>
    </source>
</evidence>
<evidence type="ECO:0000256" key="8">
    <source>
        <dbReference type="RuleBase" id="RU363009"/>
    </source>
</evidence>
<evidence type="ECO:0000256" key="1">
    <source>
        <dbReference type="ARBA" id="ARBA00004434"/>
    </source>
</evidence>
<keyword evidence="3" id="KW-0812">Transmembrane</keyword>
<evidence type="ECO:0000256" key="6">
    <source>
        <dbReference type="ARBA" id="ARBA00023128"/>
    </source>
</evidence>
<dbReference type="Proteomes" id="UP000266721">
    <property type="component" value="Unassembled WGS sequence"/>
</dbReference>
<proteinExistence type="inferred from homology"/>
<evidence type="ECO:0000256" key="5">
    <source>
        <dbReference type="ARBA" id="ARBA00022989"/>
    </source>
</evidence>
<organism evidence="9 10">
    <name type="scientific">Mytilus galloprovincialis</name>
    <name type="common">Mediterranean mussel</name>
    <dbReference type="NCBI Taxonomy" id="29158"/>
    <lineage>
        <taxon>Eukaryota</taxon>
        <taxon>Metazoa</taxon>
        <taxon>Spiralia</taxon>
        <taxon>Lophotrochozoa</taxon>
        <taxon>Mollusca</taxon>
        <taxon>Bivalvia</taxon>
        <taxon>Autobranchia</taxon>
        <taxon>Pteriomorphia</taxon>
        <taxon>Mytilida</taxon>
        <taxon>Mytiloidea</taxon>
        <taxon>Mytilidae</taxon>
        <taxon>Mytilinae</taxon>
        <taxon>Mytilus</taxon>
    </lineage>
</organism>
<keyword evidence="10" id="KW-1185">Reference proteome</keyword>
<name>A0A409V7G5_MYTGA</name>
<sequence length="112" mass="12091">MADTVTQSYKKIGVTKLAIGGAAVYVTVDQGVWKNSQQASKAAEKVKNNVLSATNEYSKQIVTTVKKGINEDIPKSWNSGVQLTFSTLAETPEYSKKALVSTKDLVKKQLGP</sequence>
<keyword evidence="5" id="KW-1133">Transmembrane helix</keyword>
<evidence type="ECO:0000256" key="2">
    <source>
        <dbReference type="ARBA" id="ARBA00006771"/>
    </source>
</evidence>
<keyword evidence="4 8" id="KW-0999">Mitochondrion inner membrane</keyword>